<dbReference type="PANTHER" id="PTHR35861">
    <property type="match status" value="1"/>
</dbReference>
<dbReference type="Gene3D" id="3.40.50.11780">
    <property type="match status" value="2"/>
</dbReference>
<dbReference type="Proteomes" id="UP000264071">
    <property type="component" value="Unassembled WGS sequence"/>
</dbReference>
<dbReference type="InterPro" id="IPR035089">
    <property type="entry name" value="Phage_sheath_subtilisin"/>
</dbReference>
<feature type="domain" description="Tail sheath protein C-terminal" evidence="4">
    <location>
        <begin position="557"/>
        <end position="661"/>
    </location>
</feature>
<dbReference type="OMA" id="YVKQIST"/>
<evidence type="ECO:0000256" key="2">
    <source>
        <dbReference type="SAM" id="MobiDB-lite"/>
    </source>
</evidence>
<sequence length="682" mass="73738">MAALATPGVYYETVDAVDTRVASVRTDVAGFVGIAERGPVDTPVPLESWRQFRAHFGEVTGSGYLAYTVRAFFENGGARCWVVRVASRDVHAGVQSAQATLLSLTGATPVWRIRASSPGTWGNRLSIQVVATHRAQTSGTVAGGDPSYTEVASTSGFTRGSLVRLSQSATAAPIYRVVNDVDAVTRRLFWVADQPSRRLPYDALLPPLEASKPVMVESVEYTILVSEGGVSMAVHEGLTLVPEHPSYGPRSLAASHEVSGGDQGRTAASPPLRIGIDELRVAFGGDPLVPRPMAMSIVAADLLPPSSLVLTGGRDGLRGLLATDFIGAEWAADDSDLVKASRRRGLRALGTVDEIAMVAIPDIHIRPIAPPDFAPLPPCIPDPCALVTTPQPASPSPQEPGEIPPVFSEADVFRVQADLVWHCESRRDRVALLDGPFESAHGTTLGLAGIRAWRQRFDSKMAALYHPWVRVVDPLRVRREPTRAIPPSGHVAGQMARTDRAVGVHKAPANDPLVWAQDLTVTMDDESHGLLNTLGINVLRALPGRGLRILGARTVSSDVSWRFLPVRRLVLMVMKALDLATQWAVFEPNDTGTRERLRMSILIYLATLWQQGQLAGASMDEAFFVRCDDTNNRPSDVAVGRLCVDIGIAPAIPFEFVVVRVWRSRNELEIAEWAVERGGRVT</sequence>
<dbReference type="PANTHER" id="PTHR35861:SF1">
    <property type="entry name" value="PHAGE TAIL SHEATH PROTEIN"/>
    <property type="match status" value="1"/>
</dbReference>
<name>A0A3D4V5W2_9BACT</name>
<evidence type="ECO:0000259" key="3">
    <source>
        <dbReference type="Pfam" id="PF04984"/>
    </source>
</evidence>
<dbReference type="InterPro" id="IPR052042">
    <property type="entry name" value="Tail_sheath_structural"/>
</dbReference>
<comment type="caution">
    <text evidence="5">The sequence shown here is derived from an EMBL/GenBank/DDBJ whole genome shotgun (WGS) entry which is preliminary data.</text>
</comment>
<evidence type="ECO:0000313" key="5">
    <source>
        <dbReference type="EMBL" id="HCT56491.1"/>
    </source>
</evidence>
<dbReference type="AlphaFoldDB" id="A0A3D4V5W2"/>
<reference evidence="5 6" key="1">
    <citation type="journal article" date="2018" name="Nat. Biotechnol.">
        <title>A standardized bacterial taxonomy based on genome phylogeny substantially revises the tree of life.</title>
        <authorList>
            <person name="Parks D.H."/>
            <person name="Chuvochina M."/>
            <person name="Waite D.W."/>
            <person name="Rinke C."/>
            <person name="Skarshewski A."/>
            <person name="Chaumeil P.A."/>
            <person name="Hugenholtz P."/>
        </authorList>
    </citation>
    <scope>NUCLEOTIDE SEQUENCE [LARGE SCALE GENOMIC DNA]</scope>
    <source>
        <strain evidence="5">UBA8844</strain>
    </source>
</reference>
<dbReference type="Pfam" id="PF04984">
    <property type="entry name" value="Phage_sheath_1"/>
    <property type="match status" value="1"/>
</dbReference>
<evidence type="ECO:0000313" key="6">
    <source>
        <dbReference type="Proteomes" id="UP000264071"/>
    </source>
</evidence>
<dbReference type="Pfam" id="PF17482">
    <property type="entry name" value="Phage_sheath_1C"/>
    <property type="match status" value="1"/>
</dbReference>
<protein>
    <recommendedName>
        <fullName evidence="7">Phage tail sheath family protein</fullName>
    </recommendedName>
</protein>
<evidence type="ECO:0000259" key="4">
    <source>
        <dbReference type="Pfam" id="PF17482"/>
    </source>
</evidence>
<evidence type="ECO:0000256" key="1">
    <source>
        <dbReference type="ARBA" id="ARBA00008005"/>
    </source>
</evidence>
<dbReference type="InterPro" id="IPR020287">
    <property type="entry name" value="Tail_sheath_C"/>
</dbReference>
<dbReference type="EMBL" id="DPIY01000005">
    <property type="protein sequence ID" value="HCT56491.1"/>
    <property type="molecule type" value="Genomic_DNA"/>
</dbReference>
<organism evidence="5 6">
    <name type="scientific">Gemmatimonas aurantiaca</name>
    <dbReference type="NCBI Taxonomy" id="173480"/>
    <lineage>
        <taxon>Bacteria</taxon>
        <taxon>Pseudomonadati</taxon>
        <taxon>Gemmatimonadota</taxon>
        <taxon>Gemmatimonadia</taxon>
        <taxon>Gemmatimonadales</taxon>
        <taxon>Gemmatimonadaceae</taxon>
        <taxon>Gemmatimonas</taxon>
    </lineage>
</organism>
<feature type="region of interest" description="Disordered" evidence="2">
    <location>
        <begin position="249"/>
        <end position="269"/>
    </location>
</feature>
<accession>A0A3D4V5W2</accession>
<gene>
    <name evidence="5" type="ORF">DGD08_04680</name>
</gene>
<comment type="similarity">
    <text evidence="1">Belongs to the myoviridae tail sheath protein family.</text>
</comment>
<feature type="domain" description="Tail sheath protein subtilisin-like" evidence="3">
    <location>
        <begin position="426"/>
        <end position="554"/>
    </location>
</feature>
<proteinExistence type="inferred from homology"/>
<evidence type="ECO:0008006" key="7">
    <source>
        <dbReference type="Google" id="ProtNLM"/>
    </source>
</evidence>